<organism evidence="2 3">
    <name type="scientific">Desulfoscipio gibsoniae DSM 7213</name>
    <dbReference type="NCBI Taxonomy" id="767817"/>
    <lineage>
        <taxon>Bacteria</taxon>
        <taxon>Bacillati</taxon>
        <taxon>Bacillota</taxon>
        <taxon>Clostridia</taxon>
        <taxon>Eubacteriales</taxon>
        <taxon>Desulfallaceae</taxon>
        <taxon>Desulfoscipio</taxon>
    </lineage>
</organism>
<dbReference type="InterPro" id="IPR021359">
    <property type="entry name" value="DUF2812"/>
</dbReference>
<keyword evidence="1" id="KW-0812">Transmembrane</keyword>
<keyword evidence="1" id="KW-0472">Membrane</keyword>
<dbReference type="AlphaFoldDB" id="R4KJK1"/>
<evidence type="ECO:0008006" key="4">
    <source>
        <dbReference type="Google" id="ProtNLM"/>
    </source>
</evidence>
<feature type="transmembrane region" description="Helical" evidence="1">
    <location>
        <begin position="117"/>
        <end position="144"/>
    </location>
</feature>
<evidence type="ECO:0000313" key="3">
    <source>
        <dbReference type="Proteomes" id="UP000013520"/>
    </source>
</evidence>
<proteinExistence type="predicted"/>
<keyword evidence="1" id="KW-1133">Transmembrane helix</keyword>
<dbReference type="Proteomes" id="UP000013520">
    <property type="component" value="Chromosome"/>
</dbReference>
<dbReference type="OrthoDB" id="8757095at2"/>
<dbReference type="Pfam" id="PF11193">
    <property type="entry name" value="DUF2812"/>
    <property type="match status" value="1"/>
</dbReference>
<name>R4KJK1_9FIRM</name>
<dbReference type="KEGG" id="dgi:Desgi_3469"/>
<dbReference type="STRING" id="767817.Desgi_3469"/>
<dbReference type="HOGENOM" id="CLU_114876_0_0_9"/>
<dbReference type="RefSeq" id="WP_006524339.1">
    <property type="nucleotide sequence ID" value="NC_021184.1"/>
</dbReference>
<accession>R4KJK1</accession>
<gene>
    <name evidence="2" type="ORF">Desgi_3469</name>
</gene>
<protein>
    <recommendedName>
        <fullName evidence="4">DUF2812 domain-containing protein</fullName>
    </recommendedName>
</protein>
<feature type="transmembrane region" description="Helical" evidence="1">
    <location>
        <begin position="164"/>
        <end position="187"/>
    </location>
</feature>
<dbReference type="eggNOG" id="ENOG502ZCCA">
    <property type="taxonomic scope" value="Bacteria"/>
</dbReference>
<evidence type="ECO:0000256" key="1">
    <source>
        <dbReference type="SAM" id="Phobius"/>
    </source>
</evidence>
<reference evidence="2 3" key="1">
    <citation type="submission" date="2012-01" db="EMBL/GenBank/DDBJ databases">
        <title>Complete sequence of Desulfotomaculum gibsoniae DSM 7213.</title>
        <authorList>
            <consortium name="US DOE Joint Genome Institute"/>
            <person name="Lucas S."/>
            <person name="Han J."/>
            <person name="Lapidus A."/>
            <person name="Cheng J.-F."/>
            <person name="Goodwin L."/>
            <person name="Pitluck S."/>
            <person name="Peters L."/>
            <person name="Ovchinnikova G."/>
            <person name="Teshima H."/>
            <person name="Detter J.C."/>
            <person name="Han C."/>
            <person name="Tapia R."/>
            <person name="Land M."/>
            <person name="Hauser L."/>
            <person name="Kyrpides N."/>
            <person name="Ivanova N."/>
            <person name="Pagani I."/>
            <person name="Parshina S."/>
            <person name="Plugge C."/>
            <person name="Muyzer G."/>
            <person name="Kuever J."/>
            <person name="Ivanova A."/>
            <person name="Nazina T."/>
            <person name="Klenk H.-P."/>
            <person name="Brambilla E."/>
            <person name="Spring S."/>
            <person name="Stams A.F."/>
            <person name="Woyke T."/>
        </authorList>
    </citation>
    <scope>NUCLEOTIDE SEQUENCE [LARGE SCALE GENOMIC DNA]</scope>
    <source>
        <strain evidence="2 3">DSM 7213</strain>
    </source>
</reference>
<keyword evidence="3" id="KW-1185">Reference proteome</keyword>
<dbReference type="EMBL" id="CP003273">
    <property type="protein sequence ID" value="AGL02804.1"/>
    <property type="molecule type" value="Genomic_DNA"/>
</dbReference>
<sequence>MRKFKVFANFKKEESYLNEMAKKGYFLIKHSAFGFYHFAEGTPEELHYHVDHRKFKTQADFEDYKALFEDAGWRHVYGTKNSLNQYFLPKNGNKDDDIFSTKDSAALRYKHLNKICYANVTVAIGYLIAVLISCDFNLSNIGFLTPGLWEMSDAQFWRAFFLELPFVLFRTVPIALFLVMGIAYAVWGGKAKRIYSKMMEDEK</sequence>
<evidence type="ECO:0000313" key="2">
    <source>
        <dbReference type="EMBL" id="AGL02804.1"/>
    </source>
</evidence>